<reference evidence="4 5" key="1">
    <citation type="submission" date="2022-01" db="EMBL/GenBank/DDBJ databases">
        <title>Maritalea mediterranea sp. nov., isolated from marine plastic residues from the Malva-rosa beach (Valencia, Spain).</title>
        <authorList>
            <person name="Vidal-Verdu A."/>
            <person name="Molina-Menor E."/>
            <person name="Pascual J."/>
            <person name="Pereto J."/>
            <person name="Porcar M."/>
        </authorList>
    </citation>
    <scope>NUCLEOTIDE SEQUENCE [LARGE SCALE GENOMIC DNA]</scope>
    <source>
        <strain evidence="4 5">P4.10X</strain>
    </source>
</reference>
<accession>A0ABS9E8U4</accession>
<dbReference type="InterPro" id="IPR036388">
    <property type="entry name" value="WH-like_DNA-bd_sf"/>
</dbReference>
<dbReference type="Proteomes" id="UP001201217">
    <property type="component" value="Unassembled WGS sequence"/>
</dbReference>
<dbReference type="InterPro" id="IPR001034">
    <property type="entry name" value="DeoR_HTH"/>
</dbReference>
<dbReference type="PRINTS" id="PR00037">
    <property type="entry name" value="HTHLACR"/>
</dbReference>
<protein>
    <submittedName>
        <fullName evidence="4">DeoR/GlpR family DNA-binding transcription regulator</fullName>
    </submittedName>
</protein>
<sequence>MDDSQENNSEEMLPAERRQRLIDWFDINFAGSSQDLADRFNISVSTIRRDLDFLAKEGYLSRTHGGAVRMRQQSTYEPSTDLARRTAVEEKNAIVSEALKHINADQSILIDTGAISHLLADAIATRTDPLTVITNDLYVAHALTYKPPLKLVVPGGSNRFGAYSLLGEPGISFLNDVKCDLYFMSAQAVDFECASDTVLELVELKRTMMQAAQKTILLADSSRFNARALYRITELSEIHMIITDYGLPAKDRDKIHAHGVELVCVKV</sequence>
<feature type="domain" description="HTH deoR-type" evidence="3">
    <location>
        <begin position="14"/>
        <end position="69"/>
    </location>
</feature>
<dbReference type="EMBL" id="JAKGTI010000002">
    <property type="protein sequence ID" value="MCF4098632.1"/>
    <property type="molecule type" value="Genomic_DNA"/>
</dbReference>
<evidence type="ECO:0000256" key="1">
    <source>
        <dbReference type="ARBA" id="ARBA00023015"/>
    </source>
</evidence>
<dbReference type="Pfam" id="PF08220">
    <property type="entry name" value="HTH_DeoR"/>
    <property type="match status" value="1"/>
</dbReference>
<dbReference type="SMART" id="SM00420">
    <property type="entry name" value="HTH_DEOR"/>
    <property type="match status" value="1"/>
</dbReference>
<evidence type="ECO:0000259" key="3">
    <source>
        <dbReference type="PROSITE" id="PS51000"/>
    </source>
</evidence>
<dbReference type="Pfam" id="PF00455">
    <property type="entry name" value="DeoRC"/>
    <property type="match status" value="1"/>
</dbReference>
<evidence type="ECO:0000256" key="2">
    <source>
        <dbReference type="ARBA" id="ARBA00023163"/>
    </source>
</evidence>
<dbReference type="SUPFAM" id="SSF100950">
    <property type="entry name" value="NagB/RpiA/CoA transferase-like"/>
    <property type="match status" value="1"/>
</dbReference>
<keyword evidence="1" id="KW-0805">Transcription regulation</keyword>
<proteinExistence type="predicted"/>
<comment type="caution">
    <text evidence="4">The sequence shown here is derived from an EMBL/GenBank/DDBJ whole genome shotgun (WGS) entry which is preliminary data.</text>
</comment>
<dbReference type="SUPFAM" id="SSF46785">
    <property type="entry name" value="Winged helix' DNA-binding domain"/>
    <property type="match status" value="1"/>
</dbReference>
<evidence type="ECO:0000313" key="5">
    <source>
        <dbReference type="Proteomes" id="UP001201217"/>
    </source>
</evidence>
<name>A0ABS9E8U4_9HYPH</name>
<dbReference type="InterPro" id="IPR050313">
    <property type="entry name" value="Carb_Metab_HTH_regulators"/>
</dbReference>
<evidence type="ECO:0000313" key="4">
    <source>
        <dbReference type="EMBL" id="MCF4098632.1"/>
    </source>
</evidence>
<keyword evidence="2" id="KW-0804">Transcription</keyword>
<dbReference type="GO" id="GO:0003677">
    <property type="term" value="F:DNA binding"/>
    <property type="evidence" value="ECO:0007669"/>
    <property type="project" value="UniProtKB-KW"/>
</dbReference>
<dbReference type="RefSeq" id="WP_236114217.1">
    <property type="nucleotide sequence ID" value="NZ_JAKGTI010000002.1"/>
</dbReference>
<dbReference type="InterPro" id="IPR037171">
    <property type="entry name" value="NagB/RpiA_transferase-like"/>
</dbReference>
<dbReference type="PROSITE" id="PS51000">
    <property type="entry name" value="HTH_DEOR_2"/>
    <property type="match status" value="1"/>
</dbReference>
<keyword evidence="5" id="KW-1185">Reference proteome</keyword>
<keyword evidence="4" id="KW-0238">DNA-binding</keyword>
<dbReference type="InterPro" id="IPR014036">
    <property type="entry name" value="DeoR-like_C"/>
</dbReference>
<dbReference type="Gene3D" id="3.40.50.1360">
    <property type="match status" value="1"/>
</dbReference>
<dbReference type="PANTHER" id="PTHR30363">
    <property type="entry name" value="HTH-TYPE TRANSCRIPTIONAL REGULATOR SRLR-RELATED"/>
    <property type="match status" value="1"/>
</dbReference>
<organism evidence="4 5">
    <name type="scientific">Maritalea mediterranea</name>
    <dbReference type="NCBI Taxonomy" id="2909667"/>
    <lineage>
        <taxon>Bacteria</taxon>
        <taxon>Pseudomonadati</taxon>
        <taxon>Pseudomonadota</taxon>
        <taxon>Alphaproteobacteria</taxon>
        <taxon>Hyphomicrobiales</taxon>
        <taxon>Devosiaceae</taxon>
        <taxon>Maritalea</taxon>
    </lineage>
</organism>
<gene>
    <name evidence="4" type="ORF">L1I42_09045</name>
</gene>
<dbReference type="InterPro" id="IPR036390">
    <property type="entry name" value="WH_DNA-bd_sf"/>
</dbReference>
<dbReference type="SMART" id="SM01134">
    <property type="entry name" value="DeoRC"/>
    <property type="match status" value="1"/>
</dbReference>
<dbReference type="Gene3D" id="1.10.10.10">
    <property type="entry name" value="Winged helix-like DNA-binding domain superfamily/Winged helix DNA-binding domain"/>
    <property type="match status" value="1"/>
</dbReference>
<dbReference type="PANTHER" id="PTHR30363:SF44">
    <property type="entry name" value="AGA OPERON TRANSCRIPTIONAL REPRESSOR-RELATED"/>
    <property type="match status" value="1"/>
</dbReference>